<keyword evidence="1" id="KW-0175">Coiled coil</keyword>
<evidence type="ECO:0000256" key="2">
    <source>
        <dbReference type="SAM" id="MobiDB-lite"/>
    </source>
</evidence>
<feature type="compositionally biased region" description="Basic residues" evidence="2">
    <location>
        <begin position="502"/>
        <end position="513"/>
    </location>
</feature>
<gene>
    <name evidence="3" type="ORF">DNG_09834</name>
</gene>
<dbReference type="AlphaFoldDB" id="A0AAE8SZQ1"/>
<evidence type="ECO:0000256" key="1">
    <source>
        <dbReference type="SAM" id="Coils"/>
    </source>
</evidence>
<name>A0AAE8SZQ1_9PEZI</name>
<feature type="compositionally biased region" description="Low complexity" evidence="2">
    <location>
        <begin position="393"/>
        <end position="420"/>
    </location>
</feature>
<evidence type="ECO:0000313" key="4">
    <source>
        <dbReference type="Proteomes" id="UP001187682"/>
    </source>
</evidence>
<sequence>MSVSFRGADDSDFAWKSLKRSSGDFFAARAPATKTVADRRVLNQRIKRQARIHELELKHENAIHQTTQVSRDEESRRLRLRSHLLRDGQDKLQQQLGEKNEQLISMTADYHQVKNDLQAAMETIRKQETQIKSQARDFTHLQTELKSLESVSQDSAKLLAEKLAVTRELNVLKPELEHFKSQLSHQQSVVAEKLALERQLNSLEVELEAVKRSKQRAQRDEKDERDELRARVEDLEKKLEAEKKDKDRVRKDGERSLAEATAQNEMLEERLGTMKMKLRQTREELKKCQAELSEASMTAADVSERSMTLPAARKQTMKRKAEVATTAISIETPHADDKQVKRALKKRALDATQANVGEKSTFSITPFLNRSKGVDESLEEDDVDQSYIPNNKAEPAAVVEEASPEPVADAVVESTTSKPAAKPKGRPRKVLGEISTAKTANATKRPQGAKADEKTAAPKVSSGLENVAGEAAKDVENQSVPAAPVEKESSKEPEEMAEKPKVAKRAPIRKLKTAKQPAAAAAAAEDHDVAEPEQKKKKRKLVGGPNKTLFDEDDAGVALKPAPMTKVSLGPRRLGAAGPALAAVKRDAFGAATFSPLKKHRRGVNASFLA</sequence>
<dbReference type="EMBL" id="ONZQ02000018">
    <property type="protein sequence ID" value="SPO07140.1"/>
    <property type="molecule type" value="Genomic_DNA"/>
</dbReference>
<reference evidence="3" key="1">
    <citation type="submission" date="2018-03" db="EMBL/GenBank/DDBJ databases">
        <authorList>
            <person name="Guldener U."/>
        </authorList>
    </citation>
    <scope>NUCLEOTIDE SEQUENCE</scope>
</reference>
<keyword evidence="4" id="KW-1185">Reference proteome</keyword>
<feature type="compositionally biased region" description="Basic and acidic residues" evidence="2">
    <location>
        <begin position="485"/>
        <end position="501"/>
    </location>
</feature>
<feature type="region of interest" description="Disordered" evidence="2">
    <location>
        <begin position="359"/>
        <end position="555"/>
    </location>
</feature>
<dbReference type="Proteomes" id="UP001187682">
    <property type="component" value="Unassembled WGS sequence"/>
</dbReference>
<feature type="compositionally biased region" description="Basic and acidic residues" evidence="2">
    <location>
        <begin position="524"/>
        <end position="534"/>
    </location>
</feature>
<evidence type="ECO:0000313" key="3">
    <source>
        <dbReference type="EMBL" id="SPO07140.1"/>
    </source>
</evidence>
<feature type="region of interest" description="Disordered" evidence="2">
    <location>
        <begin position="243"/>
        <end position="266"/>
    </location>
</feature>
<feature type="region of interest" description="Disordered" evidence="2">
    <location>
        <begin position="299"/>
        <end position="320"/>
    </location>
</feature>
<feature type="compositionally biased region" description="Polar residues" evidence="2">
    <location>
        <begin position="359"/>
        <end position="368"/>
    </location>
</feature>
<proteinExistence type="predicted"/>
<feature type="coiled-coil region" evidence="1">
    <location>
        <begin position="110"/>
        <end position="137"/>
    </location>
</feature>
<comment type="caution">
    <text evidence="3">The sequence shown here is derived from an EMBL/GenBank/DDBJ whole genome shotgun (WGS) entry which is preliminary data.</text>
</comment>
<protein>
    <submittedName>
        <fullName evidence="3">Uncharacterized protein</fullName>
    </submittedName>
</protein>
<accession>A0AAE8SZQ1</accession>
<feature type="compositionally biased region" description="Basic and acidic residues" evidence="2">
    <location>
        <begin position="243"/>
        <end position="257"/>
    </location>
</feature>
<organism evidence="3 4">
    <name type="scientific">Cephalotrichum gorgonifer</name>
    <dbReference type="NCBI Taxonomy" id="2041049"/>
    <lineage>
        <taxon>Eukaryota</taxon>
        <taxon>Fungi</taxon>
        <taxon>Dikarya</taxon>
        <taxon>Ascomycota</taxon>
        <taxon>Pezizomycotina</taxon>
        <taxon>Sordariomycetes</taxon>
        <taxon>Hypocreomycetidae</taxon>
        <taxon>Microascales</taxon>
        <taxon>Microascaceae</taxon>
        <taxon>Cephalotrichum</taxon>
    </lineage>
</organism>